<dbReference type="OrthoDB" id="9982588at2759"/>
<feature type="compositionally biased region" description="Polar residues" evidence="1">
    <location>
        <begin position="40"/>
        <end position="52"/>
    </location>
</feature>
<sequence length="191" mass="21034">SGETPAPSEAGDSVSGYESAHKLSSKVVSQWLKTSKPERSASSGYGTRSSVVSEAEISDRETLEQNTERKQKSFEQEWSRREEELIERMLKVVVDSETEGSTLPFRKRRKSWDFSPPSLSGETPAPSEAGDSVWGYESSHKHSSKVSQWLKTSKPERSASSGYGTRSSVVSEAEISDRETLEQVSVGDTPP</sequence>
<gene>
    <name evidence="2" type="ORF">SKAU_G00428970</name>
</gene>
<feature type="region of interest" description="Disordered" evidence="1">
    <location>
        <begin position="30"/>
        <end position="78"/>
    </location>
</feature>
<evidence type="ECO:0000313" key="2">
    <source>
        <dbReference type="EMBL" id="KAJ8332132.1"/>
    </source>
</evidence>
<reference evidence="2" key="1">
    <citation type="journal article" date="2023" name="Science">
        <title>Genome structures resolve the early diversification of teleost fishes.</title>
        <authorList>
            <person name="Parey E."/>
            <person name="Louis A."/>
            <person name="Montfort J."/>
            <person name="Bouchez O."/>
            <person name="Roques C."/>
            <person name="Iampietro C."/>
            <person name="Lluch J."/>
            <person name="Castinel A."/>
            <person name="Donnadieu C."/>
            <person name="Desvignes T."/>
            <person name="Floi Bucao C."/>
            <person name="Jouanno E."/>
            <person name="Wen M."/>
            <person name="Mejri S."/>
            <person name="Dirks R."/>
            <person name="Jansen H."/>
            <person name="Henkel C."/>
            <person name="Chen W.J."/>
            <person name="Zahm M."/>
            <person name="Cabau C."/>
            <person name="Klopp C."/>
            <person name="Thompson A.W."/>
            <person name="Robinson-Rechavi M."/>
            <person name="Braasch I."/>
            <person name="Lecointre G."/>
            <person name="Bobe J."/>
            <person name="Postlethwait J.H."/>
            <person name="Berthelot C."/>
            <person name="Roest Crollius H."/>
            <person name="Guiguen Y."/>
        </authorList>
    </citation>
    <scope>NUCLEOTIDE SEQUENCE</scope>
    <source>
        <strain evidence="2">WJC10195</strain>
    </source>
</reference>
<protein>
    <submittedName>
        <fullName evidence="2">Uncharacterized protein</fullName>
    </submittedName>
</protein>
<feature type="region of interest" description="Disordered" evidence="1">
    <location>
        <begin position="96"/>
        <end position="191"/>
    </location>
</feature>
<dbReference type="EMBL" id="JAINUF010000040">
    <property type="protein sequence ID" value="KAJ8332132.1"/>
    <property type="molecule type" value="Genomic_DNA"/>
</dbReference>
<keyword evidence="3" id="KW-1185">Reference proteome</keyword>
<feature type="compositionally biased region" description="Polar residues" evidence="1">
    <location>
        <begin position="158"/>
        <end position="170"/>
    </location>
</feature>
<comment type="caution">
    <text evidence="2">The sequence shown here is derived from an EMBL/GenBank/DDBJ whole genome shotgun (WGS) entry which is preliminary data.</text>
</comment>
<organism evidence="2 3">
    <name type="scientific">Synaphobranchus kaupii</name>
    <name type="common">Kaup's arrowtooth eel</name>
    <dbReference type="NCBI Taxonomy" id="118154"/>
    <lineage>
        <taxon>Eukaryota</taxon>
        <taxon>Metazoa</taxon>
        <taxon>Chordata</taxon>
        <taxon>Craniata</taxon>
        <taxon>Vertebrata</taxon>
        <taxon>Euteleostomi</taxon>
        <taxon>Actinopterygii</taxon>
        <taxon>Neopterygii</taxon>
        <taxon>Teleostei</taxon>
        <taxon>Anguilliformes</taxon>
        <taxon>Synaphobranchidae</taxon>
        <taxon>Synaphobranchus</taxon>
    </lineage>
</organism>
<dbReference type="AlphaFoldDB" id="A0A9Q1IA55"/>
<feature type="compositionally biased region" description="Basic and acidic residues" evidence="1">
    <location>
        <begin position="57"/>
        <end position="78"/>
    </location>
</feature>
<evidence type="ECO:0000256" key="1">
    <source>
        <dbReference type="SAM" id="MobiDB-lite"/>
    </source>
</evidence>
<dbReference type="Proteomes" id="UP001152622">
    <property type="component" value="Unassembled WGS sequence"/>
</dbReference>
<evidence type="ECO:0000313" key="3">
    <source>
        <dbReference type="Proteomes" id="UP001152622"/>
    </source>
</evidence>
<feature type="non-terminal residue" evidence="2">
    <location>
        <position position="1"/>
    </location>
</feature>
<name>A0A9Q1IA55_SYNKA</name>
<accession>A0A9Q1IA55</accession>
<proteinExistence type="predicted"/>